<dbReference type="InterPro" id="IPR057984">
    <property type="entry name" value="PATROL1_C"/>
</dbReference>
<gene>
    <name evidence="2" type="ORF">ERUC_LOCUS9380</name>
</gene>
<accession>A0ABC8JKC0</accession>
<evidence type="ECO:0000313" key="3">
    <source>
        <dbReference type="Proteomes" id="UP001642260"/>
    </source>
</evidence>
<comment type="caution">
    <text evidence="2">The sequence shown here is derived from an EMBL/GenBank/DDBJ whole genome shotgun (WGS) entry which is preliminary data.</text>
</comment>
<proteinExistence type="predicted"/>
<organism evidence="2 3">
    <name type="scientific">Eruca vesicaria subsp. sativa</name>
    <name type="common">Garden rocket</name>
    <name type="synonym">Eruca sativa</name>
    <dbReference type="NCBI Taxonomy" id="29727"/>
    <lineage>
        <taxon>Eukaryota</taxon>
        <taxon>Viridiplantae</taxon>
        <taxon>Streptophyta</taxon>
        <taxon>Embryophyta</taxon>
        <taxon>Tracheophyta</taxon>
        <taxon>Spermatophyta</taxon>
        <taxon>Magnoliopsida</taxon>
        <taxon>eudicotyledons</taxon>
        <taxon>Gunneridae</taxon>
        <taxon>Pentapetalae</taxon>
        <taxon>rosids</taxon>
        <taxon>malvids</taxon>
        <taxon>Brassicales</taxon>
        <taxon>Brassicaceae</taxon>
        <taxon>Brassiceae</taxon>
        <taxon>Eruca</taxon>
    </lineage>
</organism>
<dbReference type="Pfam" id="PF25761">
    <property type="entry name" value="TPR_PATROL1"/>
    <property type="match status" value="1"/>
</dbReference>
<evidence type="ECO:0000259" key="1">
    <source>
        <dbReference type="PROSITE" id="PS51259"/>
    </source>
</evidence>
<sequence>MLTQKLQLLCLQELGQLCSVIMEPLRDRVVTSLLQASLDGLLRVLLDGGPSRVFHPSKSKLLEEYVEVLKF</sequence>
<reference evidence="2 3" key="1">
    <citation type="submission" date="2022-03" db="EMBL/GenBank/DDBJ databases">
        <authorList>
            <person name="Macdonald S."/>
            <person name="Ahmed S."/>
            <person name="Newling K."/>
        </authorList>
    </citation>
    <scope>NUCLEOTIDE SEQUENCE [LARGE SCALE GENOMIC DNA]</scope>
</reference>
<dbReference type="InterPro" id="IPR014772">
    <property type="entry name" value="Munc13_dom-2"/>
</dbReference>
<evidence type="ECO:0000313" key="2">
    <source>
        <dbReference type="EMBL" id="CAH8321519.1"/>
    </source>
</evidence>
<dbReference type="Proteomes" id="UP001642260">
    <property type="component" value="Unassembled WGS sequence"/>
</dbReference>
<dbReference type="EMBL" id="CAKOAT010096154">
    <property type="protein sequence ID" value="CAH8321519.1"/>
    <property type="molecule type" value="Genomic_DNA"/>
</dbReference>
<feature type="domain" description="MHD2" evidence="1">
    <location>
        <begin position="1"/>
        <end position="71"/>
    </location>
</feature>
<dbReference type="PANTHER" id="PTHR31280:SF2">
    <property type="entry name" value="PROTEIN UNC-13 HOMOLOG"/>
    <property type="match status" value="1"/>
</dbReference>
<dbReference type="PROSITE" id="PS51259">
    <property type="entry name" value="MHD2"/>
    <property type="match status" value="1"/>
</dbReference>
<name>A0ABC8JKC0_ERUVS</name>
<keyword evidence="3" id="KW-1185">Reference proteome</keyword>
<dbReference type="PANTHER" id="PTHR31280">
    <property type="entry name" value="PROTEIN UNC-13 HOMOLOG"/>
    <property type="match status" value="1"/>
</dbReference>
<dbReference type="AlphaFoldDB" id="A0ABC8JKC0"/>
<protein>
    <recommendedName>
        <fullName evidence="1">MHD2 domain-containing protein</fullName>
    </recommendedName>
</protein>
<dbReference type="InterPro" id="IPR008528">
    <property type="entry name" value="unc-13_homologue"/>
</dbReference>